<comment type="caution">
    <text evidence="1">The sequence shown here is derived from an EMBL/GenBank/DDBJ whole genome shotgun (WGS) entry which is preliminary data.</text>
</comment>
<dbReference type="GeneID" id="92088280"/>
<name>A0ABR1W1S2_9PEZI</name>
<proteinExistence type="predicted"/>
<accession>A0ABR1W1S2</accession>
<reference evidence="1 2" key="1">
    <citation type="submission" date="2023-01" db="EMBL/GenBank/DDBJ databases">
        <title>Analysis of 21 Apiospora genomes using comparative genomics revels a genus with tremendous synthesis potential of carbohydrate active enzymes and secondary metabolites.</title>
        <authorList>
            <person name="Sorensen T."/>
        </authorList>
    </citation>
    <scope>NUCLEOTIDE SEQUENCE [LARGE SCALE GENOMIC DNA]</scope>
    <source>
        <strain evidence="1 2">CBS 135458</strain>
    </source>
</reference>
<sequence length="189" mass="21660">MFFSVENPMTSPMDASFWRVADPQRFNGEATDLFQNTSMHLSFTNWERPLEGFRSGGNQDVEIALIESVLSIRERGRWIGDVDVLLALRSKIIYRLPSRPACSHARTELPRTHMNSIESWDELREWPAGNVVVRANGNWLARLATTAYLAQSAERGQDNIRRITVCPPSVCWKCMDDYIAEFPASIYIY</sequence>
<keyword evidence="2" id="KW-1185">Reference proteome</keyword>
<dbReference type="Proteomes" id="UP001480595">
    <property type="component" value="Unassembled WGS sequence"/>
</dbReference>
<dbReference type="EMBL" id="JAQQWL010000004">
    <property type="protein sequence ID" value="KAK8076536.1"/>
    <property type="molecule type" value="Genomic_DNA"/>
</dbReference>
<protein>
    <submittedName>
        <fullName evidence="1">Uncharacterized protein</fullName>
    </submittedName>
</protein>
<dbReference type="RefSeq" id="XP_066719495.1">
    <property type="nucleotide sequence ID" value="XM_066855217.1"/>
</dbReference>
<evidence type="ECO:0000313" key="1">
    <source>
        <dbReference type="EMBL" id="KAK8076536.1"/>
    </source>
</evidence>
<evidence type="ECO:0000313" key="2">
    <source>
        <dbReference type="Proteomes" id="UP001480595"/>
    </source>
</evidence>
<organism evidence="1 2">
    <name type="scientific">Apiospora phragmitis</name>
    <dbReference type="NCBI Taxonomy" id="2905665"/>
    <lineage>
        <taxon>Eukaryota</taxon>
        <taxon>Fungi</taxon>
        <taxon>Dikarya</taxon>
        <taxon>Ascomycota</taxon>
        <taxon>Pezizomycotina</taxon>
        <taxon>Sordariomycetes</taxon>
        <taxon>Xylariomycetidae</taxon>
        <taxon>Amphisphaeriales</taxon>
        <taxon>Apiosporaceae</taxon>
        <taxon>Apiospora</taxon>
    </lineage>
</organism>
<gene>
    <name evidence="1" type="ORF">PG994_003808</name>
</gene>